<accession>A9H2Z9</accession>
<protein>
    <recommendedName>
        <fullName evidence="2">EAL domain-containing protein</fullName>
    </recommendedName>
</protein>
<organism evidence="3 4">
    <name type="scientific">Gluconacetobacter diazotrophicus (strain ATCC 49037 / DSM 5601 / CCUG 37298 / CIP 103539 / LMG 7603 / PAl5)</name>
    <dbReference type="NCBI Taxonomy" id="272568"/>
    <lineage>
        <taxon>Bacteria</taxon>
        <taxon>Pseudomonadati</taxon>
        <taxon>Pseudomonadota</taxon>
        <taxon>Alphaproteobacteria</taxon>
        <taxon>Acetobacterales</taxon>
        <taxon>Acetobacteraceae</taxon>
        <taxon>Gluconacetobacter</taxon>
    </lineage>
</organism>
<dbReference type="SMART" id="SM00052">
    <property type="entry name" value="EAL"/>
    <property type="match status" value="1"/>
</dbReference>
<dbReference type="PANTHER" id="PTHR33121">
    <property type="entry name" value="CYCLIC DI-GMP PHOSPHODIESTERASE PDEF"/>
    <property type="match status" value="1"/>
</dbReference>
<evidence type="ECO:0000259" key="2">
    <source>
        <dbReference type="PROSITE" id="PS50883"/>
    </source>
</evidence>
<keyword evidence="4" id="KW-1185">Reference proteome</keyword>
<dbReference type="AlphaFoldDB" id="A9H2Z9"/>
<dbReference type="InterPro" id="IPR001633">
    <property type="entry name" value="EAL_dom"/>
</dbReference>
<name>A9H2Z9_GLUDA</name>
<evidence type="ECO:0000313" key="3">
    <source>
        <dbReference type="EMBL" id="CAP54221.1"/>
    </source>
</evidence>
<dbReference type="InterPro" id="IPR050706">
    <property type="entry name" value="Cyclic-di-GMP_PDE-like"/>
</dbReference>
<feature type="region of interest" description="Disordered" evidence="1">
    <location>
        <begin position="1"/>
        <end position="32"/>
    </location>
</feature>
<dbReference type="Proteomes" id="UP000001176">
    <property type="component" value="Chromosome"/>
</dbReference>
<dbReference type="InterPro" id="IPR035919">
    <property type="entry name" value="EAL_sf"/>
</dbReference>
<evidence type="ECO:0000313" key="4">
    <source>
        <dbReference type="Proteomes" id="UP000001176"/>
    </source>
</evidence>
<dbReference type="Pfam" id="PF00563">
    <property type="entry name" value="EAL"/>
    <property type="match status" value="1"/>
</dbReference>
<dbReference type="SUPFAM" id="SSF141868">
    <property type="entry name" value="EAL domain-like"/>
    <property type="match status" value="1"/>
</dbReference>
<proteinExistence type="predicted"/>
<sequence length="279" mass="31268">MGCFPGPTCDSHEFEYPRPEPPMTASPPSSRAPCQACHDHQDLFPFTMAFQPVVDLVNRRIDGYEALVRGPGGEGAPSVLAQVTEENLYAFDQACRTRAIRLASRLGLDRRLSINFLPNAVYNPRACIQATLQAARESDFPLENLTFEILETEHLTETKHLQDIIGEYHHHGFKVALDDFPTGQSGLMRLADLKPDIIKIDRALVQDCDRDQVRRTIIAGIIRIATDLGVKVVIEGVERLEEVRALHAVGGRFFQGFFFARPLFEQIARDGDIDWPVMA</sequence>
<evidence type="ECO:0000256" key="1">
    <source>
        <dbReference type="SAM" id="MobiDB-lite"/>
    </source>
</evidence>
<dbReference type="PANTHER" id="PTHR33121:SF15">
    <property type="entry name" value="BLUE LIGHT- AND TEMPERATURE-REGULATED ANTIREPRESSOR BLUF"/>
    <property type="match status" value="1"/>
</dbReference>
<dbReference type="EMBL" id="AM889285">
    <property type="protein sequence ID" value="CAP54221.1"/>
    <property type="molecule type" value="Genomic_DNA"/>
</dbReference>
<dbReference type="KEGG" id="gdi:GDI0278"/>
<dbReference type="PROSITE" id="PS50883">
    <property type="entry name" value="EAL"/>
    <property type="match status" value="1"/>
</dbReference>
<dbReference type="CDD" id="cd01948">
    <property type="entry name" value="EAL"/>
    <property type="match status" value="1"/>
</dbReference>
<dbReference type="Gene3D" id="3.20.20.450">
    <property type="entry name" value="EAL domain"/>
    <property type="match status" value="1"/>
</dbReference>
<dbReference type="GO" id="GO:0071111">
    <property type="term" value="F:cyclic-guanylate-specific phosphodiesterase activity"/>
    <property type="evidence" value="ECO:0007669"/>
    <property type="project" value="InterPro"/>
</dbReference>
<gene>
    <name evidence="3" type="ordered locus">GDI0278</name>
</gene>
<reference evidence="3 4" key="1">
    <citation type="journal article" date="2009" name="BMC Genomics">
        <title>Complete genome sequence of the sugarcane nitrogen-fixing endophyte Gluconacetobacter diazotrophicus Pal5.</title>
        <authorList>
            <person name="Bertalan M."/>
            <person name="Albano R."/>
            <person name="Padua V."/>
            <person name="Rouws L."/>
            <person name="Rojas C."/>
            <person name="Hemerly A."/>
            <person name="Teixeira K."/>
            <person name="Schwab S."/>
            <person name="Araujo J."/>
            <person name="Oliveira A."/>
            <person name="Franca L."/>
            <person name="Magalhaes V."/>
            <person name="Alqueres S."/>
            <person name="Cardoso A."/>
            <person name="Almeida W."/>
            <person name="Loureiro M.M."/>
            <person name="Nogueira E."/>
            <person name="Cidade D."/>
            <person name="Oliveira D."/>
            <person name="Simao T."/>
            <person name="Macedo J."/>
            <person name="Valadao A."/>
            <person name="Dreschsel M."/>
            <person name="Freitas F."/>
            <person name="Vidal M."/>
            <person name="Guedes H."/>
            <person name="Rodrigues E."/>
            <person name="Meneses C."/>
            <person name="Brioso P."/>
            <person name="Pozzer L."/>
            <person name="Figueiredo D."/>
            <person name="Montano H."/>
            <person name="Junior J."/>
            <person name="Filho G."/>
            <person name="Flores V."/>
            <person name="Ferreira B."/>
            <person name="Branco A."/>
            <person name="Gonzalez P."/>
            <person name="Guillobel H."/>
            <person name="Lemos M."/>
            <person name="Seibel L."/>
            <person name="Macedo J."/>
            <person name="Alves-Ferreira M."/>
            <person name="Sachetto-Martins G."/>
            <person name="Coelho A."/>
            <person name="Santos E."/>
            <person name="Amaral G."/>
            <person name="Neves A."/>
            <person name="Pacheco A.B."/>
            <person name="Carvalho D."/>
            <person name="Lery L."/>
            <person name="Bisch P."/>
            <person name="Rossle S.C."/>
            <person name="Urmenyi T."/>
            <person name="Kruger W.V."/>
            <person name="Martins O."/>
            <person name="Baldani J.I."/>
            <person name="Ferreira P.C."/>
        </authorList>
    </citation>
    <scope>NUCLEOTIDE SEQUENCE [LARGE SCALE GENOMIC DNA]</scope>
    <source>
        <strain evidence="4">ATCC 49037 / DSM 5601 / CCUG 37298 / CIP 103539 / LMG 7603 / PAl5</strain>
    </source>
</reference>
<feature type="domain" description="EAL" evidence="2">
    <location>
        <begin position="26"/>
        <end position="276"/>
    </location>
</feature>